<evidence type="ECO:0000313" key="2">
    <source>
        <dbReference type="Proteomes" id="UP000308349"/>
    </source>
</evidence>
<accession>A0A5R8PD01</accession>
<dbReference type="AlphaFoldDB" id="A0A5R8PD01"/>
<gene>
    <name evidence="1" type="ORF">FEK35_15620</name>
</gene>
<reference evidence="1 2" key="1">
    <citation type="submission" date="2019-05" db="EMBL/GenBank/DDBJ databases">
        <title>Genomes sequences of two Nocardia cyriacigeorgica environmental isolates, type strains Nocardia asteroides ATCC 19247 and Nocardia cyriacigeorgica DSM 44484.</title>
        <authorList>
            <person name="Vautrin F."/>
            <person name="Bergeron E."/>
            <person name="Dubost A."/>
            <person name="Abrouk D."/>
            <person name="Rodriguez Nava V."/>
            <person name="Pujic P."/>
        </authorList>
    </citation>
    <scope>NUCLEOTIDE SEQUENCE [LARGE SCALE GENOMIC DNA]</scope>
    <source>
        <strain evidence="1 2">EML 1456</strain>
    </source>
</reference>
<dbReference type="Proteomes" id="UP000308349">
    <property type="component" value="Unassembled WGS sequence"/>
</dbReference>
<evidence type="ECO:0000313" key="1">
    <source>
        <dbReference type="EMBL" id="TLG09555.1"/>
    </source>
</evidence>
<dbReference type="EMBL" id="VBUU01000014">
    <property type="protein sequence ID" value="TLG09555.1"/>
    <property type="molecule type" value="Genomic_DNA"/>
</dbReference>
<sequence length="75" mass="8056">MIAEQPTRKVLQALRAAGWSKLRDGAGSHTIYGCHTGKHDVSVPDGHRTISPGVARTINKAVASCDCPEEEDDNE</sequence>
<dbReference type="InterPro" id="IPR038570">
    <property type="entry name" value="HicA_sf"/>
</dbReference>
<dbReference type="Gene3D" id="3.30.920.30">
    <property type="entry name" value="Hypothetical protein"/>
    <property type="match status" value="1"/>
</dbReference>
<dbReference type="OrthoDB" id="4425504at2"/>
<name>A0A5R8PD01_9NOCA</name>
<organism evidence="1 2">
    <name type="scientific">Nocardia cyriacigeorgica</name>
    <dbReference type="NCBI Taxonomy" id="135487"/>
    <lineage>
        <taxon>Bacteria</taxon>
        <taxon>Bacillati</taxon>
        <taxon>Actinomycetota</taxon>
        <taxon>Actinomycetes</taxon>
        <taxon>Mycobacteriales</taxon>
        <taxon>Nocardiaceae</taxon>
        <taxon>Nocardia</taxon>
    </lineage>
</organism>
<comment type="caution">
    <text evidence="1">The sequence shown here is derived from an EMBL/GenBank/DDBJ whole genome shotgun (WGS) entry which is preliminary data.</text>
</comment>
<proteinExistence type="predicted"/>
<dbReference type="SUPFAM" id="SSF54786">
    <property type="entry name" value="YcfA/nrd intein domain"/>
    <property type="match status" value="1"/>
</dbReference>
<protein>
    <submittedName>
        <fullName evidence="1">Type II toxin-antitoxin system HicA family toxin</fullName>
    </submittedName>
</protein>